<dbReference type="Pfam" id="PF05991">
    <property type="entry name" value="NYN_YacP"/>
    <property type="match status" value="1"/>
</dbReference>
<organism evidence="3 4">
    <name type="scientific">Cellulomonas xiejunii</name>
    <dbReference type="NCBI Taxonomy" id="2968083"/>
    <lineage>
        <taxon>Bacteria</taxon>
        <taxon>Bacillati</taxon>
        <taxon>Actinomycetota</taxon>
        <taxon>Actinomycetes</taxon>
        <taxon>Micrococcales</taxon>
        <taxon>Cellulomonadaceae</taxon>
        <taxon>Cellulomonas</taxon>
    </lineage>
</organism>
<feature type="region of interest" description="Disordered" evidence="2">
    <location>
        <begin position="88"/>
        <end position="123"/>
    </location>
</feature>
<dbReference type="EMBL" id="CP101987">
    <property type="protein sequence ID" value="UUI70252.1"/>
    <property type="molecule type" value="Genomic_DNA"/>
</dbReference>
<proteinExistence type="predicted"/>
<keyword evidence="1" id="KW-0175">Coiled coil</keyword>
<dbReference type="RefSeq" id="WP_227575562.1">
    <property type="nucleotide sequence ID" value="NZ_CP101987.1"/>
</dbReference>
<reference evidence="3 4" key="1">
    <citation type="submission" date="2022-07" db="EMBL/GenBank/DDBJ databases">
        <title>Novel species in genus cellulomonas.</title>
        <authorList>
            <person name="Ye L."/>
        </authorList>
    </citation>
    <scope>NUCLEOTIDE SEQUENCE [LARGE SCALE GENOMIC DNA]</scope>
    <source>
        <strain evidence="4">zg-B89</strain>
    </source>
</reference>
<evidence type="ECO:0000256" key="2">
    <source>
        <dbReference type="SAM" id="MobiDB-lite"/>
    </source>
</evidence>
<accession>A0ABY5KM71</accession>
<sequence>MAGQEHGPGSDPDPSDVPAALRSALVRLAADVLGDTDPADVPPSLLAVRRFAPRRRATAGGAPLWSALQEDAAFRARVARVWLQAHDPAPAATPDREPSSTEGAAGVTQVETTSPGPATGTDAAVGAWLQNLPWQHLVPTSAPAVVETADTQRLAGLEREVERLRAALGVAREDERAARDELTALQRELRRLRSDADRARSEARALAAAAELDARRAAADLQAAADERAQAAADLRAAAAERSSAREELRTGHRLAESRVRLLLDTVVDAATGLRAELALPPVRDLPADLVAPGVDGPHVRPTSRGRSVGDPALLDDLLRLPRAHLLVDGYNVSKTGWPHTTLADQRRLLVDGMAALAAQTGAEVTCCFDGQAGHRAAPPVRGVRVLFTAGETADDLLRQLVAAEPPGRVLVVATSDREVVEDVERAGAWAVPAATLVERLRRH</sequence>
<keyword evidence="4" id="KW-1185">Reference proteome</keyword>
<name>A0ABY5KM71_9CELL</name>
<protein>
    <submittedName>
        <fullName evidence="3">NYN domain-containing protein</fullName>
    </submittedName>
</protein>
<evidence type="ECO:0000313" key="4">
    <source>
        <dbReference type="Proteomes" id="UP001316384"/>
    </source>
</evidence>
<feature type="coiled-coil region" evidence="1">
    <location>
        <begin position="154"/>
        <end position="248"/>
    </location>
</feature>
<dbReference type="PANTHER" id="PTHR34547">
    <property type="entry name" value="YACP-LIKE NYN DOMAIN PROTEIN"/>
    <property type="match status" value="1"/>
</dbReference>
<feature type="region of interest" description="Disordered" evidence="2">
    <location>
        <begin position="1"/>
        <end position="20"/>
    </location>
</feature>
<evidence type="ECO:0000313" key="3">
    <source>
        <dbReference type="EMBL" id="UUI70252.1"/>
    </source>
</evidence>
<gene>
    <name evidence="3" type="ORF">NP048_10510</name>
</gene>
<dbReference type="InterPro" id="IPR010298">
    <property type="entry name" value="YacP-like"/>
</dbReference>
<dbReference type="Proteomes" id="UP001316384">
    <property type="component" value="Chromosome"/>
</dbReference>
<evidence type="ECO:0000256" key="1">
    <source>
        <dbReference type="SAM" id="Coils"/>
    </source>
</evidence>
<dbReference type="PANTHER" id="PTHR34547:SF1">
    <property type="entry name" value="YACP-LIKE NYN DOMAIN PROTEIN"/>
    <property type="match status" value="1"/>
</dbReference>